<reference evidence="3" key="1">
    <citation type="submission" date="2013-12" db="EMBL/GenBank/DDBJ databases">
        <authorList>
            <person name="Genoscope - CEA"/>
        </authorList>
    </citation>
    <scope>NUCLEOTIDE SEQUENCE</scope>
    <source>
        <strain evidence="3">CBS 1993</strain>
    </source>
</reference>
<dbReference type="STRING" id="1382522.W6MLG7"/>
<feature type="chain" id="PRO_5004878726" description="CREG-like beta-barrel domain-containing protein" evidence="1">
    <location>
        <begin position="23"/>
        <end position="210"/>
    </location>
</feature>
<evidence type="ECO:0000259" key="2">
    <source>
        <dbReference type="Pfam" id="PF13883"/>
    </source>
</evidence>
<dbReference type="Proteomes" id="UP000019384">
    <property type="component" value="Unassembled WGS sequence"/>
</dbReference>
<dbReference type="Pfam" id="PF13883">
    <property type="entry name" value="CREG_beta-barrel"/>
    <property type="match status" value="1"/>
</dbReference>
<dbReference type="OrthoDB" id="2138282at2759"/>
<name>W6MLG7_9ASCO</name>
<dbReference type="EMBL" id="HG793128">
    <property type="protein sequence ID" value="CDK27326.1"/>
    <property type="molecule type" value="Genomic_DNA"/>
</dbReference>
<evidence type="ECO:0000313" key="4">
    <source>
        <dbReference type="Proteomes" id="UP000019384"/>
    </source>
</evidence>
<dbReference type="InterPro" id="IPR012349">
    <property type="entry name" value="Split_barrel_FMN-bd"/>
</dbReference>
<reference evidence="3" key="2">
    <citation type="submission" date="2014-02" db="EMBL/GenBank/DDBJ databases">
        <title>Complete DNA sequence of /Kuraishia capsulata/ illustrates novel genomic features among budding yeasts (/Saccharomycotina/).</title>
        <authorList>
            <person name="Morales L."/>
            <person name="Noel B."/>
            <person name="Porcel B."/>
            <person name="Marcet-Houben M."/>
            <person name="Hullo M-F."/>
            <person name="Sacerdot C."/>
            <person name="Tekaia F."/>
            <person name="Leh-Louis V."/>
            <person name="Despons L."/>
            <person name="Khanna V."/>
            <person name="Aury J-M."/>
            <person name="Barbe V."/>
            <person name="Couloux A."/>
            <person name="Labadie K."/>
            <person name="Pelletier E."/>
            <person name="Souciet J-L."/>
            <person name="Boekhout T."/>
            <person name="Gabaldon T."/>
            <person name="Wincker P."/>
            <person name="Dujon B."/>
        </authorList>
    </citation>
    <scope>NUCLEOTIDE SEQUENCE</scope>
    <source>
        <strain evidence="3">CBS 1993</strain>
    </source>
</reference>
<dbReference type="PANTHER" id="PTHR37273">
    <property type="entry name" value="CHROMOSOME 8, WHOLE GENOME SHOTGUN SEQUENCE"/>
    <property type="match status" value="1"/>
</dbReference>
<organism evidence="3 4">
    <name type="scientific">Kuraishia capsulata CBS 1993</name>
    <dbReference type="NCBI Taxonomy" id="1382522"/>
    <lineage>
        <taxon>Eukaryota</taxon>
        <taxon>Fungi</taxon>
        <taxon>Dikarya</taxon>
        <taxon>Ascomycota</taxon>
        <taxon>Saccharomycotina</taxon>
        <taxon>Pichiomycetes</taxon>
        <taxon>Pichiales</taxon>
        <taxon>Pichiaceae</taxon>
        <taxon>Kuraishia</taxon>
    </lineage>
</organism>
<keyword evidence="4" id="KW-1185">Reference proteome</keyword>
<evidence type="ECO:0000313" key="3">
    <source>
        <dbReference type="EMBL" id="CDK27326.1"/>
    </source>
</evidence>
<feature type="signal peptide" evidence="1">
    <location>
        <begin position="1"/>
        <end position="22"/>
    </location>
</feature>
<proteinExistence type="predicted"/>
<keyword evidence="1" id="KW-0732">Signal</keyword>
<dbReference type="Gene3D" id="2.30.110.10">
    <property type="entry name" value="Electron Transport, Fmn-binding Protein, Chain A"/>
    <property type="match status" value="1"/>
</dbReference>
<accession>W6MLG7</accession>
<gene>
    <name evidence="3" type="ORF">KUCA_T00003304001</name>
</gene>
<dbReference type="InterPro" id="IPR055343">
    <property type="entry name" value="CREG_beta-barrel"/>
</dbReference>
<dbReference type="AlphaFoldDB" id="W6MLG7"/>
<evidence type="ECO:0000256" key="1">
    <source>
        <dbReference type="SAM" id="SignalP"/>
    </source>
</evidence>
<dbReference type="RefSeq" id="XP_022459321.1">
    <property type="nucleotide sequence ID" value="XM_022601705.1"/>
</dbReference>
<dbReference type="GeneID" id="34520709"/>
<dbReference type="HOGENOM" id="CLU_056802_3_0_1"/>
<feature type="domain" description="CREG-like beta-barrel" evidence="2">
    <location>
        <begin position="27"/>
        <end position="198"/>
    </location>
</feature>
<protein>
    <recommendedName>
        <fullName evidence="2">CREG-like beta-barrel domain-containing protein</fullName>
    </recommendedName>
</protein>
<dbReference type="PANTHER" id="PTHR37273:SF1">
    <property type="entry name" value="ADL397C-AP"/>
    <property type="match status" value="1"/>
</dbReference>
<sequence length="210" mass="23490">MVFMKILPLIFALLALPSSIATDKYHDSKTAASVSRTLIQRESLAMVNTVYEDELRKGYPVSFAEYYVDCDHTGEPILLMVEMSTSMVNIRKNSSVSLSIKVGDHDPHDKVDDKYPGRVAGSIAGSPRVSLRGHLEPYHPDPICPLRFARKHPDSTVWFPGNAIHSTNWYRFVVEGVYFIGGFGDRAYIGEIPVEEYLDAEPLESGILLQ</sequence>
<dbReference type="SUPFAM" id="SSF50475">
    <property type="entry name" value="FMN-binding split barrel"/>
    <property type="match status" value="1"/>
</dbReference>